<dbReference type="Pfam" id="PF01520">
    <property type="entry name" value="Amidase_3"/>
    <property type="match status" value="1"/>
</dbReference>
<dbReference type="SMART" id="SM00287">
    <property type="entry name" value="SH3b"/>
    <property type="match status" value="4"/>
</dbReference>
<feature type="domain" description="SH3b" evidence="4">
    <location>
        <begin position="250"/>
        <end position="314"/>
    </location>
</feature>
<feature type="domain" description="SH3b" evidence="4">
    <location>
        <begin position="175"/>
        <end position="238"/>
    </location>
</feature>
<dbReference type="InterPro" id="IPR050695">
    <property type="entry name" value="N-acetylmuramoyl_amidase_3"/>
</dbReference>
<dbReference type="InterPro" id="IPR017293">
    <property type="entry name" value="N-acetylmuramoyl-L-ala_amidase"/>
</dbReference>
<dbReference type="Gene3D" id="3.40.630.40">
    <property type="entry name" value="Zn-dependent exopeptidases"/>
    <property type="match status" value="1"/>
</dbReference>
<feature type="signal peptide" evidence="3">
    <location>
        <begin position="1"/>
        <end position="25"/>
    </location>
</feature>
<keyword evidence="3" id="KW-0732">Signal</keyword>
<proteinExistence type="predicted"/>
<dbReference type="PIRSF" id="PIRSF037846">
    <property type="entry name" value="Autolysin_YrvJ_prd"/>
    <property type="match status" value="1"/>
</dbReference>
<dbReference type="SUPFAM" id="SSF53187">
    <property type="entry name" value="Zn-dependent exopeptidases"/>
    <property type="match status" value="1"/>
</dbReference>
<evidence type="ECO:0000256" key="3">
    <source>
        <dbReference type="SAM" id="SignalP"/>
    </source>
</evidence>
<dbReference type="Gene3D" id="2.30.30.40">
    <property type="entry name" value="SH3 Domains"/>
    <property type="match status" value="4"/>
</dbReference>
<dbReference type="Pfam" id="PF08239">
    <property type="entry name" value="SH3_3"/>
    <property type="match status" value="4"/>
</dbReference>
<evidence type="ECO:0000313" key="6">
    <source>
        <dbReference type="Proteomes" id="UP001234495"/>
    </source>
</evidence>
<feature type="chain" id="PRO_5046706402" evidence="3">
    <location>
        <begin position="26"/>
        <end position="507"/>
    </location>
</feature>
<dbReference type="EMBL" id="JAUSUD010000013">
    <property type="protein sequence ID" value="MDQ0231521.1"/>
    <property type="molecule type" value="Genomic_DNA"/>
</dbReference>
<evidence type="ECO:0000256" key="2">
    <source>
        <dbReference type="ARBA" id="ARBA00023316"/>
    </source>
</evidence>
<gene>
    <name evidence="5" type="ORF">J2S19_002804</name>
</gene>
<keyword evidence="1 5" id="KW-0378">Hydrolase</keyword>
<dbReference type="InterPro" id="IPR003646">
    <property type="entry name" value="SH3-like_bac-type"/>
</dbReference>
<dbReference type="PANTHER" id="PTHR30404">
    <property type="entry name" value="N-ACETYLMURAMOYL-L-ALANINE AMIDASE"/>
    <property type="match status" value="1"/>
</dbReference>
<protein>
    <submittedName>
        <fullName evidence="5">N-acetylmuramoyl-L-alanine amidase</fullName>
        <ecNumber evidence="5">3.5.1.28</ecNumber>
    </submittedName>
</protein>
<name>A0ABT9ZGV4_9BACI</name>
<evidence type="ECO:0000256" key="1">
    <source>
        <dbReference type="ARBA" id="ARBA00022801"/>
    </source>
</evidence>
<keyword evidence="2" id="KW-0961">Cell wall biogenesis/degradation</keyword>
<evidence type="ECO:0000259" key="4">
    <source>
        <dbReference type="PROSITE" id="PS51781"/>
    </source>
</evidence>
<reference evidence="5 6" key="1">
    <citation type="submission" date="2023-07" db="EMBL/GenBank/DDBJ databases">
        <title>Genomic Encyclopedia of Type Strains, Phase IV (KMG-IV): sequencing the most valuable type-strain genomes for metagenomic binning, comparative biology and taxonomic classification.</title>
        <authorList>
            <person name="Goeker M."/>
        </authorList>
    </citation>
    <scope>NUCLEOTIDE SEQUENCE [LARGE SCALE GENOMIC DNA]</scope>
    <source>
        <strain evidence="5 6">DSM 29005</strain>
    </source>
</reference>
<dbReference type="SMART" id="SM00646">
    <property type="entry name" value="Ami_3"/>
    <property type="match status" value="1"/>
</dbReference>
<feature type="domain" description="SH3b" evidence="4">
    <location>
        <begin position="97"/>
        <end position="162"/>
    </location>
</feature>
<accession>A0ABT9ZGV4</accession>
<dbReference type="EC" id="3.5.1.28" evidence="5"/>
<dbReference type="GO" id="GO:0008745">
    <property type="term" value="F:N-acetylmuramoyl-L-alanine amidase activity"/>
    <property type="evidence" value="ECO:0007669"/>
    <property type="project" value="UniProtKB-EC"/>
</dbReference>
<dbReference type="PANTHER" id="PTHR30404:SF7">
    <property type="entry name" value="CELL WALL AMIDASE LYTH-RELATED"/>
    <property type="match status" value="1"/>
</dbReference>
<keyword evidence="6" id="KW-1185">Reference proteome</keyword>
<dbReference type="PROSITE" id="PS51781">
    <property type="entry name" value="SH3B"/>
    <property type="match status" value="4"/>
</dbReference>
<comment type="caution">
    <text evidence="5">The sequence shown here is derived from an EMBL/GenBank/DDBJ whole genome shotgun (WGS) entry which is preliminary data.</text>
</comment>
<sequence length="507" mass="56650">MKKIFFTISLLLILTCITKTSIVNASNNDVLINTDDLNVRSGASLSAPIIAEVKRGERYEFIEESDEWIKIKLTSAQSGWVSKTHIIKKTNLKSQSSPSDLIVITKSTGLRIRSGPGISFQVIGTFKNSQHAIFLEKSGEWIQISYNGTVGWVAERYIEYQRDNNSAKPMKSQPKQKGIVTASKLSIHSDGRLDSEVIDTIKKGVEVTISEENNDWYKIFYDTDKSGWVASWFIAKNPLSSIDSSTSREAKNLIKIIYDGTNIRSGPSTTHSTIKTVNYGDTFEITQLVGDWFEINLEDNQTGYIAGWIVEPIGGTKLIRKPGIEQYLKNQIVVIDPGHGGKDSGAIGINGTFEKDLTLTTAKLLYDKLHSAGANVFLTRSNDSYISLNSRVSTSHYRKADAFISLHYDSTINRTISGTTAYYYHSIKDGPLASHLKKELIKQTHLNDRGVKFGNYYVLRENNNPAVLLELGYLSNQTDEITVGTPYYQERASQGIYNGLAQYFKNK</sequence>
<evidence type="ECO:0000313" key="5">
    <source>
        <dbReference type="EMBL" id="MDQ0231521.1"/>
    </source>
</evidence>
<organism evidence="5 6">
    <name type="scientific">Metabacillus malikii</name>
    <dbReference type="NCBI Taxonomy" id="1504265"/>
    <lineage>
        <taxon>Bacteria</taxon>
        <taxon>Bacillati</taxon>
        <taxon>Bacillota</taxon>
        <taxon>Bacilli</taxon>
        <taxon>Bacillales</taxon>
        <taxon>Bacillaceae</taxon>
        <taxon>Metabacillus</taxon>
    </lineage>
</organism>
<dbReference type="CDD" id="cd02696">
    <property type="entry name" value="MurNAc-LAA"/>
    <property type="match status" value="1"/>
</dbReference>
<dbReference type="RefSeq" id="WP_307342625.1">
    <property type="nucleotide sequence ID" value="NZ_JAUSUD010000013.1"/>
</dbReference>
<dbReference type="Proteomes" id="UP001234495">
    <property type="component" value="Unassembled WGS sequence"/>
</dbReference>
<dbReference type="InterPro" id="IPR002508">
    <property type="entry name" value="MurNAc-LAA_cat"/>
</dbReference>
<feature type="domain" description="SH3b" evidence="4">
    <location>
        <begin position="18"/>
        <end position="90"/>
    </location>
</feature>